<organism evidence="1">
    <name type="scientific">Siphoviridae sp. ctpnN3</name>
    <dbReference type="NCBI Taxonomy" id="2825677"/>
    <lineage>
        <taxon>Viruses</taxon>
        <taxon>Duplodnaviria</taxon>
        <taxon>Heunggongvirae</taxon>
        <taxon>Uroviricota</taxon>
        <taxon>Caudoviricetes</taxon>
    </lineage>
</organism>
<sequence>MITIRDIMEFAGAIAVIALMGWLAAWAVVHCLDTEAEQVRSGIKDARTAVLPVPLTK</sequence>
<dbReference type="EMBL" id="BK015632">
    <property type="protein sequence ID" value="DAE16887.1"/>
    <property type="molecule type" value="Genomic_DNA"/>
</dbReference>
<evidence type="ECO:0000313" key="1">
    <source>
        <dbReference type="EMBL" id="DAE16887.1"/>
    </source>
</evidence>
<accession>A0A8S5QC96</accession>
<protein>
    <submittedName>
        <fullName evidence="1">Uncharacterized protein</fullName>
    </submittedName>
</protein>
<reference evidence="1" key="1">
    <citation type="journal article" date="2021" name="Proc. Natl. Acad. Sci. U.S.A.">
        <title>A Catalog of Tens of Thousands of Viruses from Human Metagenomes Reveals Hidden Associations with Chronic Diseases.</title>
        <authorList>
            <person name="Tisza M.J."/>
            <person name="Buck C.B."/>
        </authorList>
    </citation>
    <scope>NUCLEOTIDE SEQUENCE</scope>
    <source>
        <strain evidence="1">CtpnN3</strain>
    </source>
</reference>
<name>A0A8S5QC96_9CAUD</name>
<proteinExistence type="predicted"/>